<feature type="domain" description="Rhodanese" evidence="2">
    <location>
        <begin position="375"/>
        <end position="463"/>
    </location>
</feature>
<dbReference type="CDD" id="cd00158">
    <property type="entry name" value="RHOD"/>
    <property type="match status" value="2"/>
</dbReference>
<proteinExistence type="predicted"/>
<dbReference type="GO" id="GO:0070813">
    <property type="term" value="P:hydrogen sulfide metabolic process"/>
    <property type="evidence" value="ECO:0007669"/>
    <property type="project" value="TreeGrafter"/>
</dbReference>
<keyword evidence="1" id="KW-0479">Metal-binding</keyword>
<dbReference type="AlphaFoldDB" id="A0A098RY97"/>
<dbReference type="InterPro" id="IPR001279">
    <property type="entry name" value="Metallo-B-lactamas"/>
</dbReference>
<dbReference type="Pfam" id="PF00581">
    <property type="entry name" value="Rhodanese"/>
    <property type="match status" value="2"/>
</dbReference>
<accession>A0A098RY97</accession>
<dbReference type="PANTHER" id="PTHR43084:SF1">
    <property type="entry name" value="PERSULFIDE DIOXYGENASE ETHE1, MITOCHONDRIAL"/>
    <property type="match status" value="1"/>
</dbReference>
<dbReference type="PANTHER" id="PTHR43084">
    <property type="entry name" value="PERSULFIDE DIOXYGENASE ETHE1"/>
    <property type="match status" value="1"/>
</dbReference>
<dbReference type="GO" id="GO:0046872">
    <property type="term" value="F:metal ion binding"/>
    <property type="evidence" value="ECO:0007669"/>
    <property type="project" value="UniProtKB-KW"/>
</dbReference>
<dbReference type="SUPFAM" id="SSF52821">
    <property type="entry name" value="Rhodanese/Cell cycle control phosphatase"/>
    <property type="match status" value="2"/>
</dbReference>
<reference evidence="3 4" key="1">
    <citation type="journal article" date="2014" name="Int. J. Syst. Evol. Microbiol.">
        <title>Phaeodactylibacter xiamenensis gen. nov., sp. nov., a member of the family Saprospiraceae isolated from the marine alga Phaeodactylum tricornutum.</title>
        <authorList>
            <person name="Chen Z.Jr."/>
            <person name="Lei X."/>
            <person name="Lai Q."/>
            <person name="Li Y."/>
            <person name="Zhang B."/>
            <person name="Zhang J."/>
            <person name="Zhang H."/>
            <person name="Yang L."/>
            <person name="Zheng W."/>
            <person name="Tian Y."/>
            <person name="Yu Z."/>
            <person name="Xu H.Jr."/>
            <person name="Zheng T."/>
        </authorList>
    </citation>
    <scope>NUCLEOTIDE SEQUENCE [LARGE SCALE GENOMIC DNA]</scope>
    <source>
        <strain evidence="3 4">KD52</strain>
    </source>
</reference>
<evidence type="ECO:0000259" key="2">
    <source>
        <dbReference type="PROSITE" id="PS50206"/>
    </source>
</evidence>
<dbReference type="Pfam" id="PF00753">
    <property type="entry name" value="Lactamase_B"/>
    <property type="match status" value="1"/>
</dbReference>
<dbReference type="STRING" id="1524460.IX84_29145"/>
<dbReference type="SUPFAM" id="SSF56281">
    <property type="entry name" value="Metallo-hydrolase/oxidoreductase"/>
    <property type="match status" value="1"/>
</dbReference>
<dbReference type="GO" id="GO:0006749">
    <property type="term" value="P:glutathione metabolic process"/>
    <property type="evidence" value="ECO:0007669"/>
    <property type="project" value="InterPro"/>
</dbReference>
<evidence type="ECO:0000313" key="3">
    <source>
        <dbReference type="EMBL" id="KGE85154.1"/>
    </source>
</evidence>
<dbReference type="OrthoDB" id="9784009at2"/>
<gene>
    <name evidence="3" type="ORF">IX84_29145</name>
</gene>
<protein>
    <submittedName>
        <fullName evidence="3">Beta-lactamase</fullName>
    </submittedName>
</protein>
<dbReference type="Gene3D" id="3.40.250.10">
    <property type="entry name" value="Rhodanese-like domain"/>
    <property type="match status" value="2"/>
</dbReference>
<dbReference type="InterPro" id="IPR036866">
    <property type="entry name" value="RibonucZ/Hydroxyglut_hydro"/>
</dbReference>
<dbReference type="CDD" id="cd07724">
    <property type="entry name" value="POD-like_MBL-fold"/>
    <property type="match status" value="1"/>
</dbReference>
<dbReference type="InterPro" id="IPR036873">
    <property type="entry name" value="Rhodanese-like_dom_sf"/>
</dbReference>
<dbReference type="InterPro" id="IPR051682">
    <property type="entry name" value="Mito_Persulfide_Diox"/>
</dbReference>
<dbReference type="PROSITE" id="PS50206">
    <property type="entry name" value="RHODANESE_3"/>
    <property type="match status" value="2"/>
</dbReference>
<dbReference type="SMART" id="SM00849">
    <property type="entry name" value="Lactamase_B"/>
    <property type="match status" value="1"/>
</dbReference>
<evidence type="ECO:0000256" key="1">
    <source>
        <dbReference type="ARBA" id="ARBA00022723"/>
    </source>
</evidence>
<dbReference type="EMBL" id="JPOS01000092">
    <property type="protein sequence ID" value="KGE85154.1"/>
    <property type="molecule type" value="Genomic_DNA"/>
</dbReference>
<feature type="domain" description="Rhodanese" evidence="2">
    <location>
        <begin position="269"/>
        <end position="360"/>
    </location>
</feature>
<dbReference type="RefSeq" id="WP_044229127.1">
    <property type="nucleotide sequence ID" value="NZ_JBKAGJ010000011.1"/>
</dbReference>
<name>A0A098RY97_9BACT</name>
<evidence type="ECO:0000313" key="4">
    <source>
        <dbReference type="Proteomes" id="UP000029736"/>
    </source>
</evidence>
<organism evidence="3 4">
    <name type="scientific">Phaeodactylibacter xiamenensis</name>
    <dbReference type="NCBI Taxonomy" id="1524460"/>
    <lineage>
        <taxon>Bacteria</taxon>
        <taxon>Pseudomonadati</taxon>
        <taxon>Bacteroidota</taxon>
        <taxon>Saprospiria</taxon>
        <taxon>Saprospirales</taxon>
        <taxon>Haliscomenobacteraceae</taxon>
        <taxon>Phaeodactylibacter</taxon>
    </lineage>
</organism>
<dbReference type="GO" id="GO:0050313">
    <property type="term" value="F:sulfur dioxygenase activity"/>
    <property type="evidence" value="ECO:0007669"/>
    <property type="project" value="InterPro"/>
</dbReference>
<dbReference type="InterPro" id="IPR001763">
    <property type="entry name" value="Rhodanese-like_dom"/>
</dbReference>
<dbReference type="SMART" id="SM00450">
    <property type="entry name" value="RHOD"/>
    <property type="match status" value="2"/>
</dbReference>
<sequence length="483" mass="53096">MKVEQIYTGCLAEAAYYIESDGEAAIIDPLRETKPYLDKLREEGAELKYIFETHFHADFVSGHIDLAKKTGATIVYGPKAETAFDKHMATDGEEIKLGKLTIKVLHTPGHTPESTTFLLIDEKGKEHSIFTGDTLFIGDVGRPDLAQKTGEVTTEDLAGWLFDSLREKIMTLPDEVIVYPGHGAGSACGKNMSDETWDTLGNQKKTNYALRADMTKEEFIKELTAGLMPPPQYFAANAKMNKAGYASFDQVLETGAVALDPASFEEVVEQHEALVLDTRSEAAFRESHIPNSIFIGIDGNFAPWVGALIGDLQQPIVFLAEAGREEEVVTRLARVGYDNTLGFLNGGIDAWKAAGKETDSVEAITAVEYAKRLAEGEVPTTLDVRKPTEFLSQHVTTARNFPLDYINKNMNRLERNETYYLHCLGGYRSLITASILKARGFHNLVDIIGGWRAIEASEAPVTDYACPSTLSQDTIDEAINAVA</sequence>
<dbReference type="FunFam" id="3.60.15.10:FF:000030">
    <property type="entry name" value="Metallo-beta-lactamase family protein"/>
    <property type="match status" value="1"/>
</dbReference>
<dbReference type="Proteomes" id="UP000029736">
    <property type="component" value="Unassembled WGS sequence"/>
</dbReference>
<dbReference type="InterPro" id="IPR044528">
    <property type="entry name" value="POD-like_MBL-fold"/>
</dbReference>
<comment type="caution">
    <text evidence="3">The sequence shown here is derived from an EMBL/GenBank/DDBJ whole genome shotgun (WGS) entry which is preliminary data.</text>
</comment>
<keyword evidence="4" id="KW-1185">Reference proteome</keyword>
<dbReference type="Gene3D" id="3.60.15.10">
    <property type="entry name" value="Ribonuclease Z/Hydroxyacylglutathione hydrolase-like"/>
    <property type="match status" value="1"/>
</dbReference>